<dbReference type="CDD" id="cd03399">
    <property type="entry name" value="SPFH_flotillin"/>
    <property type="match status" value="1"/>
</dbReference>
<reference evidence="8" key="1">
    <citation type="submission" date="2017-05" db="EMBL/GenBank/DDBJ databases">
        <title>Physiological properties and genetic analysis related to exopolysaccharide production of fresh-water unicellular cyanobacterium Aphanothece sacrum, Suizenji Nori, that has been cultured as a food source in Japan.</title>
        <authorList>
            <person name="Kanesaki Y."/>
            <person name="Yoshikawa S."/>
            <person name="Ohki K."/>
        </authorList>
    </citation>
    <scope>NUCLEOTIDE SEQUENCE [LARGE SCALE GENOMIC DNA]</scope>
    <source>
        <strain evidence="8">FPU1</strain>
    </source>
</reference>
<evidence type="ECO:0000256" key="5">
    <source>
        <dbReference type="SAM" id="Phobius"/>
    </source>
</evidence>
<dbReference type="AlphaFoldDB" id="A0A401IG20"/>
<protein>
    <recommendedName>
        <fullName evidence="6">Band 7 domain-containing protein</fullName>
    </recommendedName>
</protein>
<dbReference type="GO" id="GO:0002020">
    <property type="term" value="F:protease binding"/>
    <property type="evidence" value="ECO:0007669"/>
    <property type="project" value="TreeGrafter"/>
</dbReference>
<feature type="domain" description="Band 7" evidence="6">
    <location>
        <begin position="58"/>
        <end position="232"/>
    </location>
</feature>
<dbReference type="GO" id="GO:0072659">
    <property type="term" value="P:protein localization to plasma membrane"/>
    <property type="evidence" value="ECO:0007669"/>
    <property type="project" value="TreeGrafter"/>
</dbReference>
<sequence length="448" mass="50022">MTIQSFTTKQTLITQVPASDPYQPVTPNKSDNSSLSLIVLPFALFIFGSILSVWFIKSFLCICKPNEVVILCGRKWKNKKGQEVGYRVLTGGRGIRIPIVETVKRIDVTTTPIRVEIKQAYSKGGTPINIQAIANVKVSSNPTIVGNAIERFLGRDRQEIIRVAKETLEGNLRAVVATLTPEQVNEDTLKFAERITSDIRKDLMKLGIEIDTLKIQNISDDVGYLNSLSREQIALIIRDAEIAESDALSEAEKIEAQCDEQAKVAQTQDQIIILEKQNELRKLKARLEQKAKSEEEITIAAAKERRAKVEQQLQKVRAELERLRLQADEVLPAEAQQKASQLKAKGDAASYEENAKAAALVNDMFAQVWRDMGQEASELFLIEQLEEVLQQATKIPAKLHLNHITVIDNGDGKSVSVLLKVYLEILEKFFESAAKTLGINVIDILTHK</sequence>
<dbReference type="InterPro" id="IPR036013">
    <property type="entry name" value="Band_7/SPFH_dom_sf"/>
</dbReference>
<name>A0A401IG20_APHSA</name>
<dbReference type="PANTHER" id="PTHR13806:SF46">
    <property type="entry name" value="FLOTILLIN-1-RELATED"/>
    <property type="match status" value="1"/>
</dbReference>
<dbReference type="InterPro" id="IPR027705">
    <property type="entry name" value="Flotillin_fam"/>
</dbReference>
<dbReference type="SUPFAM" id="SSF117892">
    <property type="entry name" value="Band 7/SPFH domain"/>
    <property type="match status" value="1"/>
</dbReference>
<accession>A0A401IG20</accession>
<dbReference type="PANTHER" id="PTHR13806">
    <property type="entry name" value="FLOTILLIN-RELATED"/>
    <property type="match status" value="1"/>
</dbReference>
<dbReference type="RefSeq" id="WP_124977224.1">
    <property type="nucleotide sequence ID" value="NZ_BDQK01000006.1"/>
</dbReference>
<comment type="subcellular location">
    <subcellularLocation>
        <location evidence="1">Membrane</location>
    </subcellularLocation>
</comment>
<dbReference type="InterPro" id="IPR001107">
    <property type="entry name" value="Band_7"/>
</dbReference>
<dbReference type="SMART" id="SM00244">
    <property type="entry name" value="PHB"/>
    <property type="match status" value="1"/>
</dbReference>
<evidence type="ECO:0000313" key="7">
    <source>
        <dbReference type="EMBL" id="GBF80233.1"/>
    </source>
</evidence>
<feature type="coiled-coil region" evidence="4">
    <location>
        <begin position="237"/>
        <end position="326"/>
    </location>
</feature>
<dbReference type="Gene3D" id="3.30.479.30">
    <property type="entry name" value="Band 7 domain"/>
    <property type="match status" value="1"/>
</dbReference>
<proteinExistence type="inferred from homology"/>
<gene>
    <name evidence="7" type="ORF">AsFPU1_1634</name>
</gene>
<keyword evidence="5" id="KW-1133">Transmembrane helix</keyword>
<keyword evidence="8" id="KW-1185">Reference proteome</keyword>
<evidence type="ECO:0000256" key="1">
    <source>
        <dbReference type="ARBA" id="ARBA00004370"/>
    </source>
</evidence>
<comment type="caution">
    <text evidence="7">The sequence shown here is derived from an EMBL/GenBank/DDBJ whole genome shotgun (WGS) entry which is preliminary data.</text>
</comment>
<evidence type="ECO:0000256" key="2">
    <source>
        <dbReference type="ARBA" id="ARBA00007161"/>
    </source>
</evidence>
<comment type="similarity">
    <text evidence="2">Belongs to the band 7/mec-2 family. Flotillin subfamily.</text>
</comment>
<organism evidence="7 8">
    <name type="scientific">Aphanothece sacrum FPU1</name>
    <dbReference type="NCBI Taxonomy" id="1920663"/>
    <lineage>
        <taxon>Bacteria</taxon>
        <taxon>Bacillati</taxon>
        <taxon>Cyanobacteriota</taxon>
        <taxon>Cyanophyceae</taxon>
        <taxon>Oscillatoriophycideae</taxon>
        <taxon>Chroococcales</taxon>
        <taxon>Aphanothecaceae</taxon>
        <taxon>Aphanothece</taxon>
    </lineage>
</organism>
<keyword evidence="3 5" id="KW-0472">Membrane</keyword>
<dbReference type="OrthoDB" id="9786220at2"/>
<evidence type="ECO:0000256" key="3">
    <source>
        <dbReference type="ARBA" id="ARBA00023136"/>
    </source>
</evidence>
<evidence type="ECO:0000256" key="4">
    <source>
        <dbReference type="SAM" id="Coils"/>
    </source>
</evidence>
<keyword evidence="5" id="KW-0812">Transmembrane</keyword>
<dbReference type="Proteomes" id="UP000287247">
    <property type="component" value="Unassembled WGS sequence"/>
</dbReference>
<dbReference type="EMBL" id="BDQK01000006">
    <property type="protein sequence ID" value="GBF80233.1"/>
    <property type="molecule type" value="Genomic_DNA"/>
</dbReference>
<dbReference type="GO" id="GO:0005886">
    <property type="term" value="C:plasma membrane"/>
    <property type="evidence" value="ECO:0007669"/>
    <property type="project" value="TreeGrafter"/>
</dbReference>
<dbReference type="Pfam" id="PF01145">
    <property type="entry name" value="Band_7"/>
    <property type="match status" value="1"/>
</dbReference>
<evidence type="ECO:0000313" key="8">
    <source>
        <dbReference type="Proteomes" id="UP000287247"/>
    </source>
</evidence>
<evidence type="ECO:0000259" key="6">
    <source>
        <dbReference type="SMART" id="SM00244"/>
    </source>
</evidence>
<keyword evidence="4" id="KW-0175">Coiled coil</keyword>
<feature type="transmembrane region" description="Helical" evidence="5">
    <location>
        <begin position="35"/>
        <end position="56"/>
    </location>
</feature>